<dbReference type="RefSeq" id="XP_013901958.1">
    <property type="nucleotide sequence ID" value="XM_014046504.1"/>
</dbReference>
<keyword evidence="1" id="KW-0732">Signal</keyword>
<dbReference type="KEGG" id="mng:MNEG_5019"/>
<accession>A0A0D2L7V4</accession>
<sequence length="209" mass="22325">MGLKLVLLALLAELAVGQGAVPERMGILVPLDVDAPVGPDIRRIVSLARNETCLARSFTGVVMTGPSVNGNSSEGRLRRQKLETLSKEMGRQWAPLDIDGWLGAGPGSFGGGFVRGIWLDGVAPGSNSLAYFQAIASRVKDRYKKLLAVSGPGAANASQGCAWLKRVGVDFADNFDGDYQVWREESLSNSSWKCPCEGTSVRCIASIRK</sequence>
<dbReference type="OrthoDB" id="5342184at2759"/>
<dbReference type="AlphaFoldDB" id="A0A0D2L7V4"/>
<dbReference type="GeneID" id="25737896"/>
<keyword evidence="3" id="KW-1185">Reference proteome</keyword>
<name>A0A0D2L7V4_9CHLO</name>
<gene>
    <name evidence="2" type="ORF">MNEG_5019</name>
</gene>
<protein>
    <submittedName>
        <fullName evidence="2">Uncharacterized protein</fullName>
    </submittedName>
</protein>
<evidence type="ECO:0000256" key="1">
    <source>
        <dbReference type="SAM" id="SignalP"/>
    </source>
</evidence>
<feature type="signal peptide" evidence="1">
    <location>
        <begin position="1"/>
        <end position="19"/>
    </location>
</feature>
<evidence type="ECO:0000313" key="2">
    <source>
        <dbReference type="EMBL" id="KIZ02939.1"/>
    </source>
</evidence>
<dbReference type="EMBL" id="KK100946">
    <property type="protein sequence ID" value="KIZ02939.1"/>
    <property type="molecule type" value="Genomic_DNA"/>
</dbReference>
<proteinExistence type="predicted"/>
<evidence type="ECO:0000313" key="3">
    <source>
        <dbReference type="Proteomes" id="UP000054498"/>
    </source>
</evidence>
<organism evidence="2 3">
    <name type="scientific">Monoraphidium neglectum</name>
    <dbReference type="NCBI Taxonomy" id="145388"/>
    <lineage>
        <taxon>Eukaryota</taxon>
        <taxon>Viridiplantae</taxon>
        <taxon>Chlorophyta</taxon>
        <taxon>core chlorophytes</taxon>
        <taxon>Chlorophyceae</taxon>
        <taxon>CS clade</taxon>
        <taxon>Sphaeropleales</taxon>
        <taxon>Selenastraceae</taxon>
        <taxon>Monoraphidium</taxon>
    </lineage>
</organism>
<reference evidence="2 3" key="1">
    <citation type="journal article" date="2013" name="BMC Genomics">
        <title>Reconstruction of the lipid metabolism for the microalga Monoraphidium neglectum from its genome sequence reveals characteristics suitable for biofuel production.</title>
        <authorList>
            <person name="Bogen C."/>
            <person name="Al-Dilaimi A."/>
            <person name="Albersmeier A."/>
            <person name="Wichmann J."/>
            <person name="Grundmann M."/>
            <person name="Rupp O."/>
            <person name="Lauersen K.J."/>
            <person name="Blifernez-Klassen O."/>
            <person name="Kalinowski J."/>
            <person name="Goesmann A."/>
            <person name="Mussgnug J.H."/>
            <person name="Kruse O."/>
        </authorList>
    </citation>
    <scope>NUCLEOTIDE SEQUENCE [LARGE SCALE GENOMIC DNA]</scope>
    <source>
        <strain evidence="2 3">SAG 48.87</strain>
    </source>
</reference>
<dbReference type="Proteomes" id="UP000054498">
    <property type="component" value="Unassembled WGS sequence"/>
</dbReference>
<feature type="chain" id="PRO_5002246737" evidence="1">
    <location>
        <begin position="20"/>
        <end position="209"/>
    </location>
</feature>